<accession>A0A6P8HSL5</accession>
<keyword evidence="1" id="KW-0732">Signal</keyword>
<dbReference type="InParanoid" id="A0A6P8HSL5"/>
<gene>
    <name evidence="3" type="primary">LOC116294692</name>
</gene>
<sequence>MKRQAVLIVFFITIFQFTVAVKNKDKEALIKNNRNTREYKTLRELLGKPKDNPAAAKAIKGTKKTTRLHKICSWKKHMKNEPDEWAEDKKVYDKLICGMYTMKDEYKKHANTAAMILAGKHKDKSYEEQKKYLFDAVTRMAKAAGPLPPLNLKMIGK</sequence>
<evidence type="ECO:0000313" key="3">
    <source>
        <dbReference type="RefSeq" id="XP_031558203.1"/>
    </source>
</evidence>
<keyword evidence="2" id="KW-1185">Reference proteome</keyword>
<protein>
    <submittedName>
        <fullName evidence="3">Uncharacterized protein LOC116294692</fullName>
    </submittedName>
</protein>
<organism evidence="2 3">
    <name type="scientific">Actinia tenebrosa</name>
    <name type="common">Australian red waratah sea anemone</name>
    <dbReference type="NCBI Taxonomy" id="6105"/>
    <lineage>
        <taxon>Eukaryota</taxon>
        <taxon>Metazoa</taxon>
        <taxon>Cnidaria</taxon>
        <taxon>Anthozoa</taxon>
        <taxon>Hexacorallia</taxon>
        <taxon>Actiniaria</taxon>
        <taxon>Actiniidae</taxon>
        <taxon>Actinia</taxon>
    </lineage>
</organism>
<dbReference type="Proteomes" id="UP000515163">
    <property type="component" value="Unplaced"/>
</dbReference>
<proteinExistence type="predicted"/>
<dbReference type="RefSeq" id="XP_031558203.1">
    <property type="nucleotide sequence ID" value="XM_031702343.1"/>
</dbReference>
<dbReference type="GeneID" id="116294692"/>
<feature type="signal peptide" evidence="1">
    <location>
        <begin position="1"/>
        <end position="20"/>
    </location>
</feature>
<dbReference type="AlphaFoldDB" id="A0A6P8HSL5"/>
<evidence type="ECO:0000313" key="2">
    <source>
        <dbReference type="Proteomes" id="UP000515163"/>
    </source>
</evidence>
<feature type="chain" id="PRO_5027925492" evidence="1">
    <location>
        <begin position="21"/>
        <end position="157"/>
    </location>
</feature>
<dbReference type="OrthoDB" id="5965072at2759"/>
<dbReference type="KEGG" id="aten:116294692"/>
<name>A0A6P8HSL5_ACTTE</name>
<reference evidence="3" key="1">
    <citation type="submission" date="2025-08" db="UniProtKB">
        <authorList>
            <consortium name="RefSeq"/>
        </authorList>
    </citation>
    <scope>IDENTIFICATION</scope>
    <source>
        <tissue evidence="3">Tentacle</tissue>
    </source>
</reference>
<evidence type="ECO:0000256" key="1">
    <source>
        <dbReference type="SAM" id="SignalP"/>
    </source>
</evidence>